<protein>
    <submittedName>
        <fullName evidence="3">Uncharacterized protein</fullName>
    </submittedName>
</protein>
<dbReference type="AlphaFoldDB" id="A0A7W6LEC2"/>
<feature type="signal peptide" evidence="2">
    <location>
        <begin position="1"/>
        <end position="19"/>
    </location>
</feature>
<dbReference type="Proteomes" id="UP000519897">
    <property type="component" value="Unassembled WGS sequence"/>
</dbReference>
<evidence type="ECO:0000313" key="3">
    <source>
        <dbReference type="EMBL" id="MBB4142758.1"/>
    </source>
</evidence>
<feature type="region of interest" description="Disordered" evidence="1">
    <location>
        <begin position="35"/>
        <end position="55"/>
    </location>
</feature>
<gene>
    <name evidence="3" type="ORF">GGQ72_001257</name>
</gene>
<comment type="caution">
    <text evidence="3">The sequence shown here is derived from an EMBL/GenBank/DDBJ whole genome shotgun (WGS) entry which is preliminary data.</text>
</comment>
<evidence type="ECO:0000256" key="1">
    <source>
        <dbReference type="SAM" id="MobiDB-lite"/>
    </source>
</evidence>
<feature type="chain" id="PRO_5030926070" evidence="2">
    <location>
        <begin position="20"/>
        <end position="219"/>
    </location>
</feature>
<dbReference type="EMBL" id="JACIEC010000001">
    <property type="protein sequence ID" value="MBB4142758.1"/>
    <property type="molecule type" value="Genomic_DNA"/>
</dbReference>
<organism evidence="3 4">
    <name type="scientific">Rhizobium rhizoryzae</name>
    <dbReference type="NCBI Taxonomy" id="451876"/>
    <lineage>
        <taxon>Bacteria</taxon>
        <taxon>Pseudomonadati</taxon>
        <taxon>Pseudomonadota</taxon>
        <taxon>Alphaproteobacteria</taxon>
        <taxon>Hyphomicrobiales</taxon>
        <taxon>Rhizobiaceae</taxon>
        <taxon>Rhizobium/Agrobacterium group</taxon>
        <taxon>Rhizobium</taxon>
    </lineage>
</organism>
<evidence type="ECO:0000256" key="2">
    <source>
        <dbReference type="SAM" id="SignalP"/>
    </source>
</evidence>
<accession>A0A7W6LEC2</accession>
<sequence>MALAASIYLATHILLQASASPSALLGEGAAQTLMETSGGSPVAPAPPPGSGLPSAPVQPIQIAQVQPQQQAETHVQAPAPRDLFIEDCYEIDAEGRGHIDWYGLGSEAEAEECFKQLATKAGTPDAFAEILRSNGLKVYAGEFLQGPVVEGYKFIPNYIEAGQYFGYFSYLALRMFHPVALIATWLTGHKWTLRVQVSYKVSPEVKPDEVNFRYDISFK</sequence>
<name>A0A7W6LEC2_9HYPH</name>
<evidence type="ECO:0000313" key="4">
    <source>
        <dbReference type="Proteomes" id="UP000519897"/>
    </source>
</evidence>
<keyword evidence="4" id="KW-1185">Reference proteome</keyword>
<keyword evidence="2" id="KW-0732">Signal</keyword>
<reference evidence="3 4" key="1">
    <citation type="submission" date="2020-08" db="EMBL/GenBank/DDBJ databases">
        <title>Genomic Encyclopedia of Type Strains, Phase IV (KMG-IV): sequencing the most valuable type-strain genomes for metagenomic binning, comparative biology and taxonomic classification.</title>
        <authorList>
            <person name="Goeker M."/>
        </authorList>
    </citation>
    <scope>NUCLEOTIDE SEQUENCE [LARGE SCALE GENOMIC DNA]</scope>
    <source>
        <strain evidence="3 4">DSM 29514</strain>
    </source>
</reference>
<dbReference type="RefSeq" id="WP_165136711.1">
    <property type="nucleotide sequence ID" value="NZ_CP049250.1"/>
</dbReference>
<proteinExistence type="predicted"/>